<feature type="transmembrane region" description="Helical" evidence="8">
    <location>
        <begin position="107"/>
        <end position="129"/>
    </location>
</feature>
<comment type="subcellular location">
    <subcellularLocation>
        <location evidence="1">Membrane</location>
        <topology evidence="1">Multi-pass membrane protein</topology>
    </subcellularLocation>
</comment>
<keyword evidence="4 8" id="KW-1133">Transmembrane helix</keyword>
<comment type="similarity">
    <text evidence="2 6">Belongs to the sodium:solute symporter (SSF) (TC 2.A.21) family.</text>
</comment>
<feature type="transmembrane region" description="Helical" evidence="8">
    <location>
        <begin position="604"/>
        <end position="623"/>
    </location>
</feature>
<evidence type="ECO:0000313" key="10">
    <source>
        <dbReference type="RefSeq" id="XP_005090987.2"/>
    </source>
</evidence>
<dbReference type="PROSITE" id="PS50283">
    <property type="entry name" value="NA_SOLUT_SYMP_3"/>
    <property type="match status" value="1"/>
</dbReference>
<dbReference type="PANTHER" id="PTHR11819:SF195">
    <property type="entry name" value="SODIUM_GLUCOSE COTRANSPORTER 4"/>
    <property type="match status" value="1"/>
</dbReference>
<evidence type="ECO:0000256" key="2">
    <source>
        <dbReference type="ARBA" id="ARBA00006434"/>
    </source>
</evidence>
<feature type="compositionally biased region" description="Basic and acidic residues" evidence="7">
    <location>
        <begin position="520"/>
        <end position="553"/>
    </location>
</feature>
<proteinExistence type="inferred from homology"/>
<evidence type="ECO:0000256" key="1">
    <source>
        <dbReference type="ARBA" id="ARBA00004141"/>
    </source>
</evidence>
<keyword evidence="9" id="KW-1185">Reference proteome</keyword>
<feature type="transmembrane region" description="Helical" evidence="8">
    <location>
        <begin position="235"/>
        <end position="256"/>
    </location>
</feature>
<evidence type="ECO:0000256" key="8">
    <source>
        <dbReference type="SAM" id="Phobius"/>
    </source>
</evidence>
<feature type="transmembrane region" description="Helical" evidence="8">
    <location>
        <begin position="342"/>
        <end position="363"/>
    </location>
</feature>
<accession>A0ABM0JD61</accession>
<feature type="transmembrane region" description="Helical" evidence="8">
    <location>
        <begin position="448"/>
        <end position="472"/>
    </location>
</feature>
<feature type="transmembrane region" description="Helical" evidence="8">
    <location>
        <begin position="68"/>
        <end position="87"/>
    </location>
</feature>
<dbReference type="PROSITE" id="PS00457">
    <property type="entry name" value="NA_SOLUT_SYMP_2"/>
    <property type="match status" value="1"/>
</dbReference>
<feature type="transmembrane region" description="Helical" evidence="8">
    <location>
        <begin position="375"/>
        <end position="399"/>
    </location>
</feature>
<dbReference type="InterPro" id="IPR038377">
    <property type="entry name" value="Na/Glc_symporter_sf"/>
</dbReference>
<dbReference type="NCBIfam" id="TIGR00813">
    <property type="entry name" value="sss"/>
    <property type="match status" value="1"/>
</dbReference>
<feature type="transmembrane region" description="Helical" evidence="8">
    <location>
        <begin position="298"/>
        <end position="321"/>
    </location>
</feature>
<evidence type="ECO:0000256" key="6">
    <source>
        <dbReference type="RuleBase" id="RU362091"/>
    </source>
</evidence>
<evidence type="ECO:0000256" key="5">
    <source>
        <dbReference type="ARBA" id="ARBA00023136"/>
    </source>
</evidence>
<dbReference type="RefSeq" id="XP_005090987.2">
    <property type="nucleotide sequence ID" value="XM_005090930.2"/>
</dbReference>
<dbReference type="PANTHER" id="PTHR11819">
    <property type="entry name" value="SOLUTE CARRIER FAMILY 5"/>
    <property type="match status" value="1"/>
</dbReference>
<dbReference type="Pfam" id="PF00474">
    <property type="entry name" value="SSF"/>
    <property type="match status" value="1"/>
</dbReference>
<dbReference type="InterPro" id="IPR001734">
    <property type="entry name" value="Na/solute_symporter"/>
</dbReference>
<evidence type="ECO:0000256" key="3">
    <source>
        <dbReference type="ARBA" id="ARBA00022692"/>
    </source>
</evidence>
<evidence type="ECO:0000313" key="9">
    <source>
        <dbReference type="Proteomes" id="UP000694888"/>
    </source>
</evidence>
<keyword evidence="3 8" id="KW-0812">Transmembrane</keyword>
<feature type="transmembrane region" description="Helical" evidence="8">
    <location>
        <begin position="406"/>
        <end position="428"/>
    </location>
</feature>
<evidence type="ECO:0000256" key="7">
    <source>
        <dbReference type="SAM" id="MobiDB-lite"/>
    </source>
</evidence>
<dbReference type="Proteomes" id="UP000694888">
    <property type="component" value="Unplaced"/>
</dbReference>
<feature type="transmembrane region" description="Helical" evidence="8">
    <location>
        <begin position="136"/>
        <end position="154"/>
    </location>
</feature>
<reference evidence="10" key="1">
    <citation type="submission" date="2025-08" db="UniProtKB">
        <authorList>
            <consortium name="RefSeq"/>
        </authorList>
    </citation>
    <scope>IDENTIFICATION</scope>
</reference>
<feature type="transmembrane region" description="Helical" evidence="8">
    <location>
        <begin position="15"/>
        <end position="48"/>
    </location>
</feature>
<dbReference type="GeneID" id="101846627"/>
<evidence type="ECO:0000256" key="4">
    <source>
        <dbReference type="ARBA" id="ARBA00022989"/>
    </source>
</evidence>
<gene>
    <name evidence="10" type="primary">LOC101846627</name>
</gene>
<dbReference type="Gene3D" id="1.20.1730.10">
    <property type="entry name" value="Sodium/glucose cotransporter"/>
    <property type="match status" value="1"/>
</dbReference>
<organism evidence="9 10">
    <name type="scientific">Aplysia californica</name>
    <name type="common">California sea hare</name>
    <dbReference type="NCBI Taxonomy" id="6500"/>
    <lineage>
        <taxon>Eukaryota</taxon>
        <taxon>Metazoa</taxon>
        <taxon>Spiralia</taxon>
        <taxon>Lophotrochozoa</taxon>
        <taxon>Mollusca</taxon>
        <taxon>Gastropoda</taxon>
        <taxon>Heterobranchia</taxon>
        <taxon>Euthyneura</taxon>
        <taxon>Tectipleura</taxon>
        <taxon>Aplysiida</taxon>
        <taxon>Aplysioidea</taxon>
        <taxon>Aplysiidae</taxon>
        <taxon>Aplysia</taxon>
    </lineage>
</organism>
<sequence>MVESFGGTNLHVGDIVVIAAYFIFVLVVGLWTTFILILMAFVFLPVYISSGIFTMPQYLQYRFGGIRIQVYLAMLTQLMYIFTKISADIYSGAIFIEQSLNWDIYSAITLLLSVAAVFTIAGGLTAVIWTDFIQTIIMLVGAFVLMVISFQEVGGFNAMVEKYPQAIPNSTLHGNDTCGIPRSDYMNLFRDASSGDLPWPGILGLNINSLWYWCSDQLMVQRALAGRTYTHGKAGILLCGYLKLLPVFLLVFPGMIARILFTETVGCADPDICMEVCGSSTGCSNIAYPTLVLNLLPAGARGMMIAVMLAALMSSLTSIFNSSSTIFAMDMWTHIRKKASEFEILVVGRLFVIVLVVISLLWIPVIKASQGSQLFVYIQEISSFLQPPLCAVFVLGLFWHRLNEKGAFSALIVGFVTGIIRFAVQYSYQSPPCGSDEPDPTPAIVKNFNYLYFSIFLCALSTIVAVVVTLLTDPVDDKCIQRLTWSTRHSKEPRVNIDDWLAGRTDGKQDAQINGSQENNELKDMKAKKDPTEKTEVDTDSPKEKEADVEKNQTVETPAKPSIPRRAFNWICGIDDANKNQLSEHQIEVQDMLSIEENPCLQKLTAFLAALLAVCAAFVIGFFA</sequence>
<dbReference type="InterPro" id="IPR018212">
    <property type="entry name" value="Na/solute_symporter_CS"/>
</dbReference>
<name>A0ABM0JD61_APLCA</name>
<feature type="region of interest" description="Disordered" evidence="7">
    <location>
        <begin position="506"/>
        <end position="560"/>
    </location>
</feature>
<protein>
    <submittedName>
        <fullName evidence="10">Sodium/glucose cotransporter 4</fullName>
    </submittedName>
</protein>
<feature type="transmembrane region" description="Helical" evidence="8">
    <location>
        <begin position="197"/>
        <end position="214"/>
    </location>
</feature>
<keyword evidence="5 8" id="KW-0472">Membrane</keyword>